<dbReference type="SUPFAM" id="SSF51735">
    <property type="entry name" value="NAD(P)-binding Rossmann-fold domains"/>
    <property type="match status" value="1"/>
</dbReference>
<feature type="domain" description="Gfo/Idh/MocA-like oxidoreductase N-terminal" evidence="1">
    <location>
        <begin position="11"/>
        <end position="132"/>
    </location>
</feature>
<dbReference type="SUPFAM" id="SSF55347">
    <property type="entry name" value="Glyceraldehyde-3-phosphate dehydrogenase-like, C-terminal domain"/>
    <property type="match status" value="1"/>
</dbReference>
<evidence type="ECO:0000259" key="2">
    <source>
        <dbReference type="Pfam" id="PF22725"/>
    </source>
</evidence>
<dbReference type="RefSeq" id="WP_243694414.1">
    <property type="nucleotide sequence ID" value="NZ_SMGR01000003.1"/>
</dbReference>
<reference evidence="3 4" key="1">
    <citation type="submission" date="2019-03" db="EMBL/GenBank/DDBJ databases">
        <title>Genomic Encyclopedia of Archaeal and Bacterial Type Strains, Phase II (KMG-II): from individual species to whole genera.</title>
        <authorList>
            <person name="Goeker M."/>
        </authorList>
    </citation>
    <scope>NUCLEOTIDE SEQUENCE [LARGE SCALE GENOMIC DNA]</scope>
    <source>
        <strain evidence="3 4">DSM 26433</strain>
    </source>
</reference>
<dbReference type="InterPro" id="IPR055170">
    <property type="entry name" value="GFO_IDH_MocA-like_dom"/>
</dbReference>
<comment type="caution">
    <text evidence="3">The sequence shown here is derived from an EMBL/GenBank/DDBJ whole genome shotgun (WGS) entry which is preliminary data.</text>
</comment>
<name>A0A4R1N312_9RHOB</name>
<dbReference type="InterPro" id="IPR000683">
    <property type="entry name" value="Gfo/Idh/MocA-like_OxRdtase_N"/>
</dbReference>
<protein>
    <submittedName>
        <fullName evidence="3">Putative dehydrogenase</fullName>
    </submittedName>
</protein>
<keyword evidence="4" id="KW-1185">Reference proteome</keyword>
<dbReference type="Gene3D" id="3.40.50.720">
    <property type="entry name" value="NAD(P)-binding Rossmann-like Domain"/>
    <property type="match status" value="1"/>
</dbReference>
<dbReference type="AlphaFoldDB" id="A0A4R1N312"/>
<dbReference type="EMBL" id="SMGR01000003">
    <property type="protein sequence ID" value="TCL00791.1"/>
    <property type="molecule type" value="Genomic_DNA"/>
</dbReference>
<evidence type="ECO:0000259" key="1">
    <source>
        <dbReference type="Pfam" id="PF01408"/>
    </source>
</evidence>
<gene>
    <name evidence="3" type="ORF">BXY66_3438</name>
</gene>
<dbReference type="Gene3D" id="3.30.360.10">
    <property type="entry name" value="Dihydrodipicolinate Reductase, domain 2"/>
    <property type="match status" value="1"/>
</dbReference>
<sequence>MGQIAIEKPMGVALVGAGMVAPTHVAAIRDAKDVAFLKGVLARSAGTVDALLQNFDWGRDAPTVFTEVGEITRDSSIEAVVVVTPPNARIALVEELANAGKHILLEKPIARSSAEASEIVNICEGAGVALGVVFQHRMRRASRLAKKLIEGGDLGSLGLVEIVVPWWREQSYYAEPGRGSYERDGGGVLISQAIHTLDLAISLTGPVESVQAMIATTKFHEMEAEDFATAGLTFTCGAVGSLVASTASFPGTAETITMHFEKASLKLDSGVLTVFWRDGRNEHFGEVAATGGGADPMAFTHEWHKDVFVDFVTAIRAARAPVASGEESLRVHKLIAAIERSARDGRTVEVEQ</sequence>
<dbReference type="Pfam" id="PF22725">
    <property type="entry name" value="GFO_IDH_MocA_C3"/>
    <property type="match status" value="1"/>
</dbReference>
<dbReference type="Pfam" id="PF01408">
    <property type="entry name" value="GFO_IDH_MocA"/>
    <property type="match status" value="1"/>
</dbReference>
<dbReference type="PANTHER" id="PTHR43249:SF1">
    <property type="entry name" value="D-GLUCOSIDE 3-DEHYDROGENASE"/>
    <property type="match status" value="1"/>
</dbReference>
<dbReference type="InterPro" id="IPR052515">
    <property type="entry name" value="Gfo/Idh/MocA_Oxidoreductase"/>
</dbReference>
<evidence type="ECO:0000313" key="4">
    <source>
        <dbReference type="Proteomes" id="UP000295673"/>
    </source>
</evidence>
<proteinExistence type="predicted"/>
<dbReference type="Proteomes" id="UP000295673">
    <property type="component" value="Unassembled WGS sequence"/>
</dbReference>
<organism evidence="3 4">
    <name type="scientific">Shimia isoporae</name>
    <dbReference type="NCBI Taxonomy" id="647720"/>
    <lineage>
        <taxon>Bacteria</taxon>
        <taxon>Pseudomonadati</taxon>
        <taxon>Pseudomonadota</taxon>
        <taxon>Alphaproteobacteria</taxon>
        <taxon>Rhodobacterales</taxon>
        <taxon>Roseobacteraceae</taxon>
    </lineage>
</organism>
<dbReference type="GO" id="GO:0000166">
    <property type="term" value="F:nucleotide binding"/>
    <property type="evidence" value="ECO:0007669"/>
    <property type="project" value="InterPro"/>
</dbReference>
<evidence type="ECO:0000313" key="3">
    <source>
        <dbReference type="EMBL" id="TCL00791.1"/>
    </source>
</evidence>
<dbReference type="InterPro" id="IPR036291">
    <property type="entry name" value="NAD(P)-bd_dom_sf"/>
</dbReference>
<feature type="domain" description="GFO/IDH/MocA-like oxidoreductase" evidence="2">
    <location>
        <begin position="143"/>
        <end position="265"/>
    </location>
</feature>
<dbReference type="PANTHER" id="PTHR43249">
    <property type="entry name" value="UDP-N-ACETYL-2-AMINO-2-DEOXY-D-GLUCURONATE OXIDASE"/>
    <property type="match status" value="1"/>
</dbReference>
<accession>A0A4R1N312</accession>